<gene>
    <name evidence="2" type="ORF">ET33_31335</name>
</gene>
<feature type="transmembrane region" description="Helical" evidence="1">
    <location>
        <begin position="6"/>
        <end position="24"/>
    </location>
</feature>
<dbReference type="Proteomes" id="UP000028123">
    <property type="component" value="Unassembled WGS sequence"/>
</dbReference>
<evidence type="ECO:0000256" key="1">
    <source>
        <dbReference type="SAM" id="Phobius"/>
    </source>
</evidence>
<evidence type="ECO:0000313" key="2">
    <source>
        <dbReference type="EMBL" id="KEQ26362.1"/>
    </source>
</evidence>
<reference evidence="2 3" key="1">
    <citation type="submission" date="2014-06" db="EMBL/GenBank/DDBJ databases">
        <title>Draft genome sequence of Paenibacillus sp. MSt1.</title>
        <authorList>
            <person name="Aw Y.K."/>
            <person name="Ong K.S."/>
            <person name="Gan H.M."/>
            <person name="Lee S.M."/>
        </authorList>
    </citation>
    <scope>NUCLEOTIDE SEQUENCE [LARGE SCALE GENOMIC DNA]</scope>
    <source>
        <strain evidence="2 3">MSt1</strain>
    </source>
</reference>
<keyword evidence="1" id="KW-0472">Membrane</keyword>
<keyword evidence="1" id="KW-0812">Transmembrane</keyword>
<evidence type="ECO:0000313" key="3">
    <source>
        <dbReference type="Proteomes" id="UP000028123"/>
    </source>
</evidence>
<proteinExistence type="predicted"/>
<dbReference type="RefSeq" id="WP_036678739.1">
    <property type="nucleotide sequence ID" value="NZ_JNVM01000006.1"/>
</dbReference>
<keyword evidence="3" id="KW-1185">Reference proteome</keyword>
<keyword evidence="1" id="KW-1133">Transmembrane helix</keyword>
<dbReference type="EMBL" id="JNVM01000006">
    <property type="protein sequence ID" value="KEQ26362.1"/>
    <property type="molecule type" value="Genomic_DNA"/>
</dbReference>
<dbReference type="AlphaFoldDB" id="A0A081P6N9"/>
<comment type="caution">
    <text evidence="2">The sequence shown here is derived from an EMBL/GenBank/DDBJ whole genome shotgun (WGS) entry which is preliminary data.</text>
</comment>
<protein>
    <submittedName>
        <fullName evidence="2">Uncharacterized protein</fullName>
    </submittedName>
</protein>
<name>A0A081P6N9_9BACL</name>
<accession>A0A081P6N9</accession>
<sequence length="116" mass="12852">MKKVIIFGIIILVIICGVLINMFLPKIVSLDRIAISDILNEEKDMIVKGTFTDSAIGFSGYNASSSEGKVFLEISGKFSLGKMDGNFSITLNKEKYGEPKEIYLKDGKNSVKIWPK</sequence>
<dbReference type="OrthoDB" id="2659055at2"/>
<organism evidence="2 3">
    <name type="scientific">Paenibacillus tyrfis</name>
    <dbReference type="NCBI Taxonomy" id="1501230"/>
    <lineage>
        <taxon>Bacteria</taxon>
        <taxon>Bacillati</taxon>
        <taxon>Bacillota</taxon>
        <taxon>Bacilli</taxon>
        <taxon>Bacillales</taxon>
        <taxon>Paenibacillaceae</taxon>
        <taxon>Paenibacillus</taxon>
    </lineage>
</organism>